<comment type="caution">
    <text evidence="2">The sequence shown here is derived from an EMBL/GenBank/DDBJ whole genome shotgun (WGS) entry which is preliminary data.</text>
</comment>
<gene>
    <name evidence="2" type="ORF">POM88_048654</name>
</gene>
<dbReference type="EMBL" id="JAUIZM010000011">
    <property type="protein sequence ID" value="KAK1355398.1"/>
    <property type="molecule type" value="Genomic_DNA"/>
</dbReference>
<keyword evidence="1" id="KW-0677">Repeat</keyword>
<sequence>MTGKGKLVWPSGASYEGNYKENLNHGKGASYEGPMGVTLMAKGSWKLNRRHGIGEQKYQNSDVYEGFWNENKHEGSGRYVWSNGSMYIGTWKAGKMCGRGV</sequence>
<dbReference type="PANTHER" id="PTHR43215:SF14">
    <property type="entry name" value="RADIAL SPOKE HEAD 1 HOMOLOG"/>
    <property type="match status" value="1"/>
</dbReference>
<reference evidence="2" key="1">
    <citation type="submission" date="2023-02" db="EMBL/GenBank/DDBJ databases">
        <title>Genome of toxic invasive species Heracleum sosnowskyi carries increased number of genes despite the absence of recent whole-genome duplications.</title>
        <authorList>
            <person name="Schelkunov M."/>
            <person name="Shtratnikova V."/>
            <person name="Makarenko M."/>
            <person name="Klepikova A."/>
            <person name="Omelchenko D."/>
            <person name="Novikova G."/>
            <person name="Obukhova E."/>
            <person name="Bogdanov V."/>
            <person name="Penin A."/>
            <person name="Logacheva M."/>
        </authorList>
    </citation>
    <scope>NUCLEOTIDE SEQUENCE</scope>
    <source>
        <strain evidence="2">Hsosn_3</strain>
        <tissue evidence="2">Leaf</tissue>
    </source>
</reference>
<proteinExistence type="predicted"/>
<evidence type="ECO:0000256" key="1">
    <source>
        <dbReference type="ARBA" id="ARBA00022737"/>
    </source>
</evidence>
<name>A0AAD8M0W8_9APIA</name>
<keyword evidence="3" id="KW-1185">Reference proteome</keyword>
<reference evidence="2" key="2">
    <citation type="submission" date="2023-05" db="EMBL/GenBank/DDBJ databases">
        <authorList>
            <person name="Schelkunov M.I."/>
        </authorList>
    </citation>
    <scope>NUCLEOTIDE SEQUENCE</scope>
    <source>
        <strain evidence="2">Hsosn_3</strain>
        <tissue evidence="2">Leaf</tissue>
    </source>
</reference>
<dbReference type="GO" id="GO:0005829">
    <property type="term" value="C:cytosol"/>
    <property type="evidence" value="ECO:0007669"/>
    <property type="project" value="TreeGrafter"/>
</dbReference>
<dbReference type="SUPFAM" id="SSF82185">
    <property type="entry name" value="Histone H3 K4-specific methyltransferase SET7/9 N-terminal domain"/>
    <property type="match status" value="1"/>
</dbReference>
<accession>A0AAD8M0W8</accession>
<organism evidence="2 3">
    <name type="scientific">Heracleum sosnowskyi</name>
    <dbReference type="NCBI Taxonomy" id="360622"/>
    <lineage>
        <taxon>Eukaryota</taxon>
        <taxon>Viridiplantae</taxon>
        <taxon>Streptophyta</taxon>
        <taxon>Embryophyta</taxon>
        <taxon>Tracheophyta</taxon>
        <taxon>Spermatophyta</taxon>
        <taxon>Magnoliopsida</taxon>
        <taxon>eudicotyledons</taxon>
        <taxon>Gunneridae</taxon>
        <taxon>Pentapetalae</taxon>
        <taxon>asterids</taxon>
        <taxon>campanulids</taxon>
        <taxon>Apiales</taxon>
        <taxon>Apiaceae</taxon>
        <taxon>Apioideae</taxon>
        <taxon>apioid superclade</taxon>
        <taxon>Tordylieae</taxon>
        <taxon>Tordyliinae</taxon>
        <taxon>Heracleum</taxon>
    </lineage>
</organism>
<dbReference type="InterPro" id="IPR003409">
    <property type="entry name" value="MORN"/>
</dbReference>
<evidence type="ECO:0000313" key="3">
    <source>
        <dbReference type="Proteomes" id="UP001237642"/>
    </source>
</evidence>
<dbReference type="Pfam" id="PF02493">
    <property type="entry name" value="MORN"/>
    <property type="match status" value="5"/>
</dbReference>
<dbReference type="PANTHER" id="PTHR43215">
    <property type="entry name" value="RADIAL SPOKE HEAD 1 HOMOLOG"/>
    <property type="match status" value="1"/>
</dbReference>
<protein>
    <submittedName>
        <fullName evidence="2">Uncharacterized protein</fullName>
    </submittedName>
</protein>
<dbReference type="Gene3D" id="2.20.110.10">
    <property type="entry name" value="Histone H3 K4-specific methyltransferase SET7/9 N-terminal domain"/>
    <property type="match status" value="1"/>
</dbReference>
<dbReference type="GO" id="GO:0016020">
    <property type="term" value="C:membrane"/>
    <property type="evidence" value="ECO:0007669"/>
    <property type="project" value="UniProtKB-ARBA"/>
</dbReference>
<dbReference type="AlphaFoldDB" id="A0AAD8M0W8"/>
<evidence type="ECO:0000313" key="2">
    <source>
        <dbReference type="EMBL" id="KAK1355398.1"/>
    </source>
</evidence>
<dbReference type="Proteomes" id="UP001237642">
    <property type="component" value="Unassembled WGS sequence"/>
</dbReference>
<dbReference type="SMART" id="SM00698">
    <property type="entry name" value="MORN"/>
    <property type="match status" value="4"/>
</dbReference>